<evidence type="ECO:0000313" key="5">
    <source>
        <dbReference type="EMBL" id="RLP75608.1"/>
    </source>
</evidence>
<dbReference type="SUPFAM" id="SSF55729">
    <property type="entry name" value="Acyl-CoA N-acyltransferases (Nat)"/>
    <property type="match status" value="1"/>
</dbReference>
<dbReference type="GO" id="GO:0016747">
    <property type="term" value="F:acyltransferase activity, transferring groups other than amino-acyl groups"/>
    <property type="evidence" value="ECO:0007669"/>
    <property type="project" value="InterPro"/>
</dbReference>
<accession>A0A3L7A6U6</accession>
<evidence type="ECO:0000256" key="1">
    <source>
        <dbReference type="ARBA" id="ARBA00022679"/>
    </source>
</evidence>
<dbReference type="PANTHER" id="PTHR43877">
    <property type="entry name" value="AMINOALKYLPHOSPHONATE N-ACETYLTRANSFERASE-RELATED-RELATED"/>
    <property type="match status" value="1"/>
</dbReference>
<keyword evidence="1 5" id="KW-0808">Transferase</keyword>
<comment type="caution">
    <text evidence="5">The sequence shown here is derived from an EMBL/GenBank/DDBJ whole genome shotgun (WGS) entry which is preliminary data.</text>
</comment>
<sequence length="187" mass="20335">MDPRKSIGISSHGTRFDSSPRRRYARGMSSTTFASIDPRDPLALSVLTSYFTEVADRWEGASADPAWLQQTLNGPEVALLQGTGGDLVIARRGESIVGCGGVRWIDYDTAELTAVYTFPSARGAGIGTDIVTELERRARLTGRHTVRLDTREDLVEARALYAGLGYAPVPAFNTDPYAQIWLAKSLA</sequence>
<feature type="region of interest" description="Disordered" evidence="3">
    <location>
        <begin position="1"/>
        <end position="22"/>
    </location>
</feature>
<keyword evidence="6" id="KW-1185">Reference proteome</keyword>
<dbReference type="Pfam" id="PF00583">
    <property type="entry name" value="Acetyltransf_1"/>
    <property type="match status" value="1"/>
</dbReference>
<dbReference type="InterPro" id="IPR000182">
    <property type="entry name" value="GNAT_dom"/>
</dbReference>
<feature type="domain" description="N-acetyltransferase" evidence="4">
    <location>
        <begin position="34"/>
        <end position="187"/>
    </location>
</feature>
<keyword evidence="2" id="KW-0012">Acyltransferase</keyword>
<dbReference type="AlphaFoldDB" id="A0A3L7A6U6"/>
<protein>
    <submittedName>
        <fullName evidence="5">GNAT family N-acetyltransferase</fullName>
    </submittedName>
</protein>
<evidence type="ECO:0000256" key="2">
    <source>
        <dbReference type="ARBA" id="ARBA00023315"/>
    </source>
</evidence>
<organism evidence="5 6">
    <name type="scientific">Mycetocola tolaasinivorans</name>
    <dbReference type="NCBI Taxonomy" id="76635"/>
    <lineage>
        <taxon>Bacteria</taxon>
        <taxon>Bacillati</taxon>
        <taxon>Actinomycetota</taxon>
        <taxon>Actinomycetes</taxon>
        <taxon>Micrococcales</taxon>
        <taxon>Microbacteriaceae</taxon>
        <taxon>Mycetocola</taxon>
    </lineage>
</organism>
<evidence type="ECO:0000313" key="6">
    <source>
        <dbReference type="Proteomes" id="UP000272503"/>
    </source>
</evidence>
<dbReference type="CDD" id="cd04301">
    <property type="entry name" value="NAT_SF"/>
    <property type="match status" value="1"/>
</dbReference>
<dbReference type="InterPro" id="IPR016181">
    <property type="entry name" value="Acyl_CoA_acyltransferase"/>
</dbReference>
<dbReference type="InterPro" id="IPR050832">
    <property type="entry name" value="Bact_Acetyltransf"/>
</dbReference>
<name>A0A3L7A6U6_9MICO</name>
<dbReference type="Gene3D" id="3.40.630.30">
    <property type="match status" value="1"/>
</dbReference>
<reference evidence="5 6" key="1">
    <citation type="submission" date="2018-10" db="EMBL/GenBank/DDBJ databases">
        <authorList>
            <person name="Li J."/>
        </authorList>
    </citation>
    <scope>NUCLEOTIDE SEQUENCE [LARGE SCALE GENOMIC DNA]</scope>
    <source>
        <strain evidence="5 6">IF 016277</strain>
    </source>
</reference>
<gene>
    <name evidence="5" type="ORF">D9V32_09040</name>
</gene>
<dbReference type="OrthoDB" id="70840at2"/>
<dbReference type="PANTHER" id="PTHR43877:SF2">
    <property type="entry name" value="AMINOALKYLPHOSPHONATE N-ACETYLTRANSFERASE-RELATED"/>
    <property type="match status" value="1"/>
</dbReference>
<proteinExistence type="predicted"/>
<dbReference type="Proteomes" id="UP000272503">
    <property type="component" value="Unassembled WGS sequence"/>
</dbReference>
<dbReference type="PROSITE" id="PS51186">
    <property type="entry name" value="GNAT"/>
    <property type="match status" value="1"/>
</dbReference>
<dbReference type="EMBL" id="RCUX01000006">
    <property type="protein sequence ID" value="RLP75608.1"/>
    <property type="molecule type" value="Genomic_DNA"/>
</dbReference>
<evidence type="ECO:0000256" key="3">
    <source>
        <dbReference type="SAM" id="MobiDB-lite"/>
    </source>
</evidence>
<evidence type="ECO:0000259" key="4">
    <source>
        <dbReference type="PROSITE" id="PS51186"/>
    </source>
</evidence>